<accession>A0A9E7R1C9</accession>
<proteinExistence type="predicted"/>
<keyword evidence="3" id="KW-1185">Reference proteome</keyword>
<keyword evidence="1" id="KW-0472">Membrane</keyword>
<keyword evidence="1" id="KW-1133">Transmembrane helix</keyword>
<evidence type="ECO:0000313" key="3">
    <source>
        <dbReference type="Proteomes" id="UP001057580"/>
    </source>
</evidence>
<dbReference type="EMBL" id="CP104003">
    <property type="protein sequence ID" value="UWM53930.1"/>
    <property type="molecule type" value="Genomic_DNA"/>
</dbReference>
<sequence length="201" mass="20317">MTAGSAFARLRPWSPRLFLLAGVGAFAFAIDNALTAFTGTSYPLVGILVAPAAFLLAVVGLLGLSADLVGPGGTLARVARGIALLPVVTWTLIIVGGTAEYAGLLSGAGGLPPLLSLVTIVLMILTYLLFGATTLRTDVLPTAVGVLMLLEVAAFLLVATRLVPPYAIDLLHTGINLGIGGLLVSLGTDRAGTDVPADSTA</sequence>
<feature type="transmembrane region" description="Helical" evidence="1">
    <location>
        <begin position="78"/>
        <end position="99"/>
    </location>
</feature>
<name>A0A9E7R1C9_9EURY</name>
<feature type="transmembrane region" description="Helical" evidence="1">
    <location>
        <begin position="111"/>
        <end position="130"/>
    </location>
</feature>
<organism evidence="2 3">
    <name type="scientific">Salinirubellus salinus</name>
    <dbReference type="NCBI Taxonomy" id="1364945"/>
    <lineage>
        <taxon>Archaea</taxon>
        <taxon>Methanobacteriati</taxon>
        <taxon>Methanobacteriota</taxon>
        <taxon>Stenosarchaea group</taxon>
        <taxon>Halobacteria</taxon>
        <taxon>Halobacteriales</taxon>
        <taxon>Natronomonadaceae</taxon>
        <taxon>Salinirubellus</taxon>
    </lineage>
</organism>
<feature type="transmembrane region" description="Helical" evidence="1">
    <location>
        <begin position="45"/>
        <end position="66"/>
    </location>
</feature>
<dbReference type="AlphaFoldDB" id="A0A9E7R1C9"/>
<reference evidence="2" key="1">
    <citation type="submission" date="2022-09" db="EMBL/GenBank/DDBJ databases">
        <title>Diverse halophilic archaea isolated from saline environments.</title>
        <authorList>
            <person name="Cui H.-L."/>
        </authorList>
    </citation>
    <scope>NUCLEOTIDE SEQUENCE</scope>
    <source>
        <strain evidence="2">ZS-35-S2</strain>
    </source>
</reference>
<gene>
    <name evidence="2" type="ORF">N0B31_17610</name>
</gene>
<dbReference type="RefSeq" id="WP_260592924.1">
    <property type="nucleotide sequence ID" value="NZ_CP104003.1"/>
</dbReference>
<dbReference type="Proteomes" id="UP001057580">
    <property type="component" value="Chromosome"/>
</dbReference>
<keyword evidence="1" id="KW-0812">Transmembrane</keyword>
<evidence type="ECO:0000313" key="2">
    <source>
        <dbReference type="EMBL" id="UWM53930.1"/>
    </source>
</evidence>
<feature type="transmembrane region" description="Helical" evidence="1">
    <location>
        <begin position="142"/>
        <end position="163"/>
    </location>
</feature>
<dbReference type="KEGG" id="ssai:N0B31_17610"/>
<dbReference type="GeneID" id="74944278"/>
<protein>
    <submittedName>
        <fullName evidence="2">Uncharacterized protein</fullName>
    </submittedName>
</protein>
<evidence type="ECO:0000256" key="1">
    <source>
        <dbReference type="SAM" id="Phobius"/>
    </source>
</evidence>